<dbReference type="EMBL" id="GQ339576">
    <property type="protein sequence ID" value="ACT36207.1"/>
    <property type="molecule type" value="Genomic_DNA"/>
</dbReference>
<sequence length="261" mass="29366">MHLRNIFVLSILLSPIISLADAPTPWQMGFQAPATPIMQGLIDLHHDIQFLLIIVCVFVVWLISRALYHFHASKNPIPEKLIHGTFIEIAWTVTPSLILLFIAVPSFALLYSLDEVVDPSVTIKAIGHQWYWSYEYSDFNETDDQTIAFDSYMIPESDLELGQLRLLEVDNRVVLPVKTHIRVIITAADVLHSWAVPSLGVKCDAVPGRLNQIPLFIKREGVFYGQCSELCGVNHGFMPIVVEAVSVENYISWTLAKLESA</sequence>
<evidence type="ECO:0000313" key="19">
    <source>
        <dbReference type="EMBL" id="ACT36207.1"/>
    </source>
</evidence>
<keyword evidence="7" id="KW-1278">Translocase</keyword>
<gene>
    <name evidence="19" type="primary">cox2</name>
</gene>
<keyword evidence="14" id="KW-0999">Mitochondrion inner membrane</keyword>
<evidence type="ECO:0000256" key="15">
    <source>
        <dbReference type="SAM" id="Phobius"/>
    </source>
</evidence>
<dbReference type="InterPro" id="IPR001505">
    <property type="entry name" value="Copper_CuA"/>
</dbReference>
<dbReference type="CDD" id="cd13912">
    <property type="entry name" value="CcO_II_C"/>
    <property type="match status" value="1"/>
</dbReference>
<feature type="transmembrane region" description="Helical" evidence="15">
    <location>
        <begin position="89"/>
        <end position="113"/>
    </location>
</feature>
<dbReference type="PANTHER" id="PTHR22888:SF9">
    <property type="entry name" value="CYTOCHROME C OXIDASE SUBUNIT 2"/>
    <property type="match status" value="1"/>
</dbReference>
<dbReference type="InterPro" id="IPR002429">
    <property type="entry name" value="CcO_II-like_C"/>
</dbReference>
<feature type="chain" id="PRO_5003047114" description="Cytochrome c oxidase subunit 2" evidence="16">
    <location>
        <begin position="23"/>
        <end position="261"/>
    </location>
</feature>
<dbReference type="GO" id="GO:0016491">
    <property type="term" value="F:oxidoreductase activity"/>
    <property type="evidence" value="ECO:0007669"/>
    <property type="project" value="InterPro"/>
</dbReference>
<keyword evidence="10 14" id="KW-0186">Copper</keyword>
<keyword evidence="6 14" id="KW-0479">Metal-binding</keyword>
<evidence type="ECO:0000256" key="13">
    <source>
        <dbReference type="ARBA" id="ARBA00049512"/>
    </source>
</evidence>
<geneLocation type="mitochondrion" evidence="19"/>
<name>D3IZY0_HELSJ</name>
<dbReference type="SUPFAM" id="SSF81464">
    <property type="entry name" value="Cytochrome c oxidase subunit II-like, transmembrane region"/>
    <property type="match status" value="1"/>
</dbReference>
<dbReference type="Gene3D" id="1.10.287.90">
    <property type="match status" value="1"/>
</dbReference>
<keyword evidence="9 15" id="KW-1133">Transmembrane helix</keyword>
<dbReference type="InterPro" id="IPR036257">
    <property type="entry name" value="Cyt_c_oxidase_su2_TM_sf"/>
</dbReference>
<dbReference type="InterPro" id="IPR008972">
    <property type="entry name" value="Cupredoxin"/>
</dbReference>
<evidence type="ECO:0000256" key="10">
    <source>
        <dbReference type="ARBA" id="ARBA00023008"/>
    </source>
</evidence>
<dbReference type="PROSITE" id="PS50857">
    <property type="entry name" value="COX2_CUA"/>
    <property type="match status" value="1"/>
</dbReference>
<dbReference type="GO" id="GO:0042773">
    <property type="term" value="P:ATP synthesis coupled electron transport"/>
    <property type="evidence" value="ECO:0007669"/>
    <property type="project" value="TreeGrafter"/>
</dbReference>
<evidence type="ECO:0000256" key="6">
    <source>
        <dbReference type="ARBA" id="ARBA00022723"/>
    </source>
</evidence>
<feature type="domain" description="Cytochrome oxidase subunit II transmembrane region profile" evidence="18">
    <location>
        <begin position="22"/>
        <end position="117"/>
    </location>
</feature>
<dbReference type="GO" id="GO:0005507">
    <property type="term" value="F:copper ion binding"/>
    <property type="evidence" value="ECO:0007669"/>
    <property type="project" value="InterPro"/>
</dbReference>
<evidence type="ECO:0000256" key="11">
    <source>
        <dbReference type="ARBA" id="ARBA00023128"/>
    </source>
</evidence>
<dbReference type="PANTHER" id="PTHR22888">
    <property type="entry name" value="CYTOCHROME C OXIDASE, SUBUNIT II"/>
    <property type="match status" value="1"/>
</dbReference>
<evidence type="ECO:0000256" key="14">
    <source>
        <dbReference type="RuleBase" id="RU000457"/>
    </source>
</evidence>
<dbReference type="FunFam" id="2.60.40.420:FF:000001">
    <property type="entry name" value="Cytochrome c oxidase subunit 2"/>
    <property type="match status" value="1"/>
</dbReference>
<feature type="transmembrane region" description="Helical" evidence="15">
    <location>
        <begin position="48"/>
        <end position="68"/>
    </location>
</feature>
<reference evidence="19" key="1">
    <citation type="submission" date="2009-06" db="EMBL/GenBank/DDBJ databases">
        <authorList>
            <person name="Pombert J.-F."/>
            <person name="Keeling P."/>
        </authorList>
    </citation>
    <scope>NUCLEOTIDE SEQUENCE</scope>
    <source>
        <strain evidence="19">ATCC 50920</strain>
    </source>
</reference>
<dbReference type="PRINTS" id="PR01166">
    <property type="entry name" value="CYCOXIDASEII"/>
</dbReference>
<evidence type="ECO:0000256" key="16">
    <source>
        <dbReference type="SAM" id="SignalP"/>
    </source>
</evidence>
<dbReference type="InterPro" id="IPR045187">
    <property type="entry name" value="CcO_II"/>
</dbReference>
<evidence type="ECO:0000256" key="3">
    <source>
        <dbReference type="ARBA" id="ARBA00022448"/>
    </source>
</evidence>
<dbReference type="Pfam" id="PF00116">
    <property type="entry name" value="COX2"/>
    <property type="match status" value="1"/>
</dbReference>
<evidence type="ECO:0000256" key="4">
    <source>
        <dbReference type="ARBA" id="ARBA00022660"/>
    </source>
</evidence>
<accession>D3IZY0</accession>
<feature type="domain" description="Cytochrome oxidase subunit II copper A binding" evidence="17">
    <location>
        <begin position="118"/>
        <end position="256"/>
    </location>
</feature>
<dbReference type="PROSITE" id="PS50999">
    <property type="entry name" value="COX2_TM"/>
    <property type="match status" value="1"/>
</dbReference>
<proteinExistence type="inferred from homology"/>
<organism evidence="19">
    <name type="scientific">Helicosporidium sp. subsp. Simulium jonesii</name>
    <name type="common">Green alga</name>
    <dbReference type="NCBI Taxonomy" id="145475"/>
    <lineage>
        <taxon>Eukaryota</taxon>
        <taxon>Viridiplantae</taxon>
        <taxon>Chlorophyta</taxon>
        <taxon>core chlorophytes</taxon>
        <taxon>Trebouxiophyceae</taxon>
        <taxon>Chlorellales</taxon>
        <taxon>Chlorellaceae</taxon>
        <taxon>Helicosporidium</taxon>
    </lineage>
</organism>
<evidence type="ECO:0000256" key="5">
    <source>
        <dbReference type="ARBA" id="ARBA00022692"/>
    </source>
</evidence>
<dbReference type="GO" id="GO:1902494">
    <property type="term" value="C:catalytic complex"/>
    <property type="evidence" value="ECO:0007669"/>
    <property type="project" value="UniProtKB-ARBA"/>
</dbReference>
<keyword evidence="5 14" id="KW-0812">Transmembrane</keyword>
<keyword evidence="12 14" id="KW-0472">Membrane</keyword>
<evidence type="ECO:0000259" key="17">
    <source>
        <dbReference type="PROSITE" id="PS50857"/>
    </source>
</evidence>
<evidence type="ECO:0000256" key="8">
    <source>
        <dbReference type="ARBA" id="ARBA00022982"/>
    </source>
</evidence>
<comment type="subcellular location">
    <subcellularLocation>
        <location evidence="14">Mitochondrion inner membrane</location>
        <topology evidence="14">Multi-pass membrane protein</topology>
    </subcellularLocation>
    <subcellularLocation>
        <location evidence="1">Mitochondrion membrane</location>
        <topology evidence="1">Multi-pass membrane protein</topology>
    </subcellularLocation>
</comment>
<comment type="cofactor">
    <cofactor evidence="14">
        <name>Cu cation</name>
        <dbReference type="ChEBI" id="CHEBI:23378"/>
    </cofactor>
    <text evidence="14">Binds a copper A center.</text>
</comment>
<comment type="function">
    <text evidence="14">Component of the cytochrome c oxidase, the last enzyme in the mitochondrial electron transport chain which drives oxidative phosphorylation. The respiratory chain contains 3 multisubunit complexes succinate dehydrogenase (complex II, CII), ubiquinol-cytochrome c oxidoreductase (cytochrome b-c1 complex, complex III, CIII) and cytochrome c oxidase (complex IV, CIV), that cooperate to transfer electrons derived from NADH and succinate to molecular oxygen, creating an electrochemical gradient over the inner membrane that drives transmembrane transport and the ATP synthase. Cytochrome c oxidase is the component of the respiratory chain that catalyzes the reduction of oxygen to water. Electrons originating from reduced cytochrome c in the intermembrane space (IMS) are transferred via the dinuclear copper A center (CU(A)) of subunit 2 and heme A of subunit 1 to the active site in subunit 1, a binuclear center (BNC) formed by heme A3 and copper B (CU(B)). The BNC reduces molecular oxygen to 2 water molecules using 4 electrons from cytochrome c in the IMS and 4 protons from the mitochondrial matrix.</text>
</comment>
<keyword evidence="11 14" id="KW-0496">Mitochondrion</keyword>
<dbReference type="InterPro" id="IPR034210">
    <property type="entry name" value="CcO_II_C"/>
</dbReference>
<evidence type="ECO:0000256" key="7">
    <source>
        <dbReference type="ARBA" id="ARBA00022967"/>
    </source>
</evidence>
<dbReference type="InterPro" id="IPR014222">
    <property type="entry name" value="Cyt_c_oxidase_su2"/>
</dbReference>
<evidence type="ECO:0000256" key="9">
    <source>
        <dbReference type="ARBA" id="ARBA00022989"/>
    </source>
</evidence>
<dbReference type="AlphaFoldDB" id="D3IZY0"/>
<dbReference type="SUPFAM" id="SSF49503">
    <property type="entry name" value="Cupredoxins"/>
    <property type="match status" value="1"/>
</dbReference>
<dbReference type="GO" id="GO:1902495">
    <property type="term" value="C:transmembrane transporter complex"/>
    <property type="evidence" value="ECO:0007669"/>
    <property type="project" value="UniProtKB-ARBA"/>
</dbReference>
<dbReference type="NCBIfam" id="TIGR02866">
    <property type="entry name" value="CoxB"/>
    <property type="match status" value="1"/>
</dbReference>
<dbReference type="GeneID" id="12486978"/>
<keyword evidence="8 14" id="KW-0249">Electron transport</keyword>
<evidence type="ECO:0000259" key="18">
    <source>
        <dbReference type="PROSITE" id="PS50999"/>
    </source>
</evidence>
<reference evidence="19" key="2">
    <citation type="journal article" date="2010" name="PLoS ONE">
        <title>The mitochondrial genome of the entomoparasitic green alga helicosporidium.</title>
        <authorList>
            <person name="Pombert J.F."/>
            <person name="Keeling P.J."/>
        </authorList>
    </citation>
    <scope>NUCLEOTIDE SEQUENCE</scope>
    <source>
        <strain evidence="19">ATCC 50920</strain>
    </source>
</reference>
<keyword evidence="3 14" id="KW-0813">Transport</keyword>
<dbReference type="GO" id="GO:0005743">
    <property type="term" value="C:mitochondrial inner membrane"/>
    <property type="evidence" value="ECO:0007669"/>
    <property type="project" value="UniProtKB-SubCell"/>
</dbReference>
<dbReference type="GO" id="GO:0004129">
    <property type="term" value="F:cytochrome-c oxidase activity"/>
    <property type="evidence" value="ECO:0007669"/>
    <property type="project" value="UniProtKB-EC"/>
</dbReference>
<protein>
    <recommendedName>
        <fullName evidence="14">Cytochrome c oxidase subunit 2</fullName>
    </recommendedName>
</protein>
<comment type="catalytic activity">
    <reaction evidence="13">
        <text>4 Fe(II)-[cytochrome c] + O2 + 8 H(+)(in) = 4 Fe(III)-[cytochrome c] + 2 H2O + 4 H(+)(out)</text>
        <dbReference type="Rhea" id="RHEA:11436"/>
        <dbReference type="Rhea" id="RHEA-COMP:10350"/>
        <dbReference type="Rhea" id="RHEA-COMP:14399"/>
        <dbReference type="ChEBI" id="CHEBI:15377"/>
        <dbReference type="ChEBI" id="CHEBI:15378"/>
        <dbReference type="ChEBI" id="CHEBI:15379"/>
        <dbReference type="ChEBI" id="CHEBI:29033"/>
        <dbReference type="ChEBI" id="CHEBI:29034"/>
        <dbReference type="EC" id="7.1.1.9"/>
    </reaction>
    <physiologicalReaction direction="left-to-right" evidence="13">
        <dbReference type="Rhea" id="RHEA:11437"/>
    </physiologicalReaction>
</comment>
<dbReference type="PROSITE" id="PS00078">
    <property type="entry name" value="COX2"/>
    <property type="match status" value="1"/>
</dbReference>
<feature type="signal peptide" evidence="16">
    <location>
        <begin position="1"/>
        <end position="22"/>
    </location>
</feature>
<evidence type="ECO:0000256" key="12">
    <source>
        <dbReference type="ARBA" id="ARBA00023136"/>
    </source>
</evidence>
<comment type="similarity">
    <text evidence="2 14">Belongs to the cytochrome c oxidase subunit 2 family.</text>
</comment>
<evidence type="ECO:0000256" key="2">
    <source>
        <dbReference type="ARBA" id="ARBA00007866"/>
    </source>
</evidence>
<keyword evidence="16" id="KW-0732">Signal</keyword>
<evidence type="ECO:0000256" key="1">
    <source>
        <dbReference type="ARBA" id="ARBA00004225"/>
    </source>
</evidence>
<keyword evidence="4 14" id="KW-0679">Respiratory chain</keyword>
<dbReference type="RefSeq" id="YP_006280980.1">
    <property type="nucleotide sequence ID" value="NC_017841.1"/>
</dbReference>
<dbReference type="InterPro" id="IPR011759">
    <property type="entry name" value="Cyt_c_oxidase_su2_TM_dom"/>
</dbReference>
<dbReference type="Gene3D" id="2.60.40.420">
    <property type="entry name" value="Cupredoxins - blue copper proteins"/>
    <property type="match status" value="1"/>
</dbReference>
<dbReference type="FunFam" id="1.10.287.90:FF:000004">
    <property type="entry name" value="Cytochrome c oxidase subunit 2"/>
    <property type="match status" value="1"/>
</dbReference>
<dbReference type="Pfam" id="PF02790">
    <property type="entry name" value="COX2_TM"/>
    <property type="match status" value="1"/>
</dbReference>